<proteinExistence type="predicted"/>
<protein>
    <submittedName>
        <fullName evidence="1">Uncharacterized protein</fullName>
    </submittedName>
</protein>
<name>A0A699IWP3_TANCI</name>
<feature type="non-terminal residue" evidence="1">
    <location>
        <position position="137"/>
    </location>
</feature>
<dbReference type="AlphaFoldDB" id="A0A699IWP3"/>
<comment type="caution">
    <text evidence="1">The sequence shown here is derived from an EMBL/GenBank/DDBJ whole genome shotgun (WGS) entry which is preliminary data.</text>
</comment>
<reference evidence="1" key="1">
    <citation type="journal article" date="2019" name="Sci. Rep.">
        <title>Draft genome of Tanacetum cinerariifolium, the natural source of mosquito coil.</title>
        <authorList>
            <person name="Yamashiro T."/>
            <person name="Shiraishi A."/>
            <person name="Satake H."/>
            <person name="Nakayama K."/>
        </authorList>
    </citation>
    <scope>NUCLEOTIDE SEQUENCE</scope>
</reference>
<sequence length="137" mass="16569">MTKVIKEGFKKFKSGDDSIARNTSLEVFHNEFNRLNEMDDDLFTYEVEILELTNVPSSKFYNHGIMDWYTKNVLWFYWARGNEEVELSDEESSYPNDENLIDENEVAKIFRIETNGFKTYVEYKDDWIYEWNKDVLW</sequence>
<organism evidence="1">
    <name type="scientific">Tanacetum cinerariifolium</name>
    <name type="common">Dalmatian daisy</name>
    <name type="synonym">Chrysanthemum cinerariifolium</name>
    <dbReference type="NCBI Taxonomy" id="118510"/>
    <lineage>
        <taxon>Eukaryota</taxon>
        <taxon>Viridiplantae</taxon>
        <taxon>Streptophyta</taxon>
        <taxon>Embryophyta</taxon>
        <taxon>Tracheophyta</taxon>
        <taxon>Spermatophyta</taxon>
        <taxon>Magnoliopsida</taxon>
        <taxon>eudicotyledons</taxon>
        <taxon>Gunneridae</taxon>
        <taxon>Pentapetalae</taxon>
        <taxon>asterids</taxon>
        <taxon>campanulids</taxon>
        <taxon>Asterales</taxon>
        <taxon>Asteraceae</taxon>
        <taxon>Asteroideae</taxon>
        <taxon>Anthemideae</taxon>
        <taxon>Anthemidinae</taxon>
        <taxon>Tanacetum</taxon>
    </lineage>
</organism>
<evidence type="ECO:0000313" key="1">
    <source>
        <dbReference type="EMBL" id="GEZ92336.1"/>
    </source>
</evidence>
<gene>
    <name evidence="1" type="ORF">Tci_564309</name>
</gene>
<accession>A0A699IWP3</accession>
<dbReference type="EMBL" id="BKCJ010342654">
    <property type="protein sequence ID" value="GEZ92336.1"/>
    <property type="molecule type" value="Genomic_DNA"/>
</dbReference>